<dbReference type="AlphaFoldDB" id="A0A653CJP7"/>
<dbReference type="Proteomes" id="UP000410492">
    <property type="component" value="Unassembled WGS sequence"/>
</dbReference>
<evidence type="ECO:0000256" key="2">
    <source>
        <dbReference type="RuleBase" id="RU363116"/>
    </source>
</evidence>
<keyword evidence="4" id="KW-1185">Reference proteome</keyword>
<evidence type="ECO:0000313" key="3">
    <source>
        <dbReference type="EMBL" id="VEN48138.1"/>
    </source>
</evidence>
<dbReference type="Pfam" id="PF03803">
    <property type="entry name" value="Scramblase"/>
    <property type="match status" value="1"/>
</dbReference>
<reference evidence="3 4" key="1">
    <citation type="submission" date="2019-01" db="EMBL/GenBank/DDBJ databases">
        <authorList>
            <person name="Sayadi A."/>
        </authorList>
    </citation>
    <scope>NUCLEOTIDE SEQUENCE [LARGE SCALE GENOMIC DNA]</scope>
</reference>
<comment type="similarity">
    <text evidence="1 2">Belongs to the phospholipid scramblase family.</text>
</comment>
<comment type="cofactor">
    <cofactor evidence="2">
        <name>Ca(2+)</name>
        <dbReference type="ChEBI" id="CHEBI:29108"/>
    </cofactor>
</comment>
<dbReference type="GO" id="GO:0017128">
    <property type="term" value="F:phospholipid scramblase activity"/>
    <property type="evidence" value="ECO:0007669"/>
    <property type="project" value="InterPro"/>
</dbReference>
<evidence type="ECO:0000256" key="1">
    <source>
        <dbReference type="ARBA" id="ARBA00005350"/>
    </source>
</evidence>
<keyword evidence="2" id="KW-0106">Calcium</keyword>
<protein>
    <recommendedName>
        <fullName evidence="2">Phospholipid scramblase</fullName>
    </recommendedName>
</protein>
<dbReference type="PANTHER" id="PTHR23248">
    <property type="entry name" value="PHOSPHOLIPID SCRAMBLASE-RELATED"/>
    <property type="match status" value="1"/>
</dbReference>
<organism evidence="3 4">
    <name type="scientific">Callosobruchus maculatus</name>
    <name type="common">Southern cowpea weevil</name>
    <name type="synonym">Pulse bruchid</name>
    <dbReference type="NCBI Taxonomy" id="64391"/>
    <lineage>
        <taxon>Eukaryota</taxon>
        <taxon>Metazoa</taxon>
        <taxon>Ecdysozoa</taxon>
        <taxon>Arthropoda</taxon>
        <taxon>Hexapoda</taxon>
        <taxon>Insecta</taxon>
        <taxon>Pterygota</taxon>
        <taxon>Neoptera</taxon>
        <taxon>Endopterygota</taxon>
        <taxon>Coleoptera</taxon>
        <taxon>Polyphaga</taxon>
        <taxon>Cucujiformia</taxon>
        <taxon>Chrysomeloidea</taxon>
        <taxon>Chrysomelidae</taxon>
        <taxon>Bruchinae</taxon>
        <taxon>Bruchini</taxon>
        <taxon>Callosobruchus</taxon>
    </lineage>
</organism>
<feature type="non-terminal residue" evidence="3">
    <location>
        <position position="150"/>
    </location>
</feature>
<dbReference type="InterPro" id="IPR005552">
    <property type="entry name" value="Scramblase"/>
</dbReference>
<sequence length="150" mass="17045">MSRLKDCPPGLELLAPVDQLLVHRKVTISEFVSREKADHEYLIGNRFGDRLYSAYEFSDWGNASCYSENRPFKMRVFSNRGVEAICFDRPFSSCYQCIEAYSTSHGHIGRVSQICGMCRPTFSVTGITNDCFLTIYGPLCCCNSSFDDFK</sequence>
<keyword evidence="2" id="KW-0449">Lipoprotein</keyword>
<accession>A0A653CJP7</accession>
<dbReference type="EMBL" id="CAACVG010008031">
    <property type="protein sequence ID" value="VEN48138.1"/>
    <property type="molecule type" value="Genomic_DNA"/>
</dbReference>
<name>A0A653CJP7_CALMS</name>
<comment type="function">
    <text evidence="2">May mediate accelerated ATP-independent bidirectional transbilayer migration of phospholipids upon binding calcium ions that results in a loss of phospholipid asymmetry in the plasma membrane.</text>
</comment>
<dbReference type="PANTHER" id="PTHR23248:SF9">
    <property type="entry name" value="PHOSPHOLIPID SCRAMBLASE"/>
    <property type="match status" value="1"/>
</dbReference>
<dbReference type="GO" id="GO:0005886">
    <property type="term" value="C:plasma membrane"/>
    <property type="evidence" value="ECO:0007669"/>
    <property type="project" value="TreeGrafter"/>
</dbReference>
<gene>
    <name evidence="3" type="ORF">CALMAC_LOCUS9703</name>
</gene>
<keyword evidence="2" id="KW-0564">Palmitate</keyword>
<evidence type="ECO:0000313" key="4">
    <source>
        <dbReference type="Proteomes" id="UP000410492"/>
    </source>
</evidence>
<proteinExistence type="inferred from homology"/>
<dbReference type="OrthoDB" id="191150at2759"/>